<evidence type="ECO:0000313" key="1">
    <source>
        <dbReference type="EMBL" id="KAL2552252.1"/>
    </source>
</evidence>
<dbReference type="EMBL" id="JBFOLJ010000002">
    <property type="protein sequence ID" value="KAL2552252.1"/>
    <property type="molecule type" value="Genomic_DNA"/>
</dbReference>
<keyword evidence="2" id="KW-1185">Reference proteome</keyword>
<accession>A0ABD1WRB9</accession>
<proteinExistence type="predicted"/>
<gene>
    <name evidence="1" type="ORF">Fot_05871</name>
</gene>
<evidence type="ECO:0000313" key="2">
    <source>
        <dbReference type="Proteomes" id="UP001604277"/>
    </source>
</evidence>
<dbReference type="AlphaFoldDB" id="A0ABD1WRB9"/>
<comment type="caution">
    <text evidence="1">The sequence shown here is derived from an EMBL/GenBank/DDBJ whole genome shotgun (WGS) entry which is preliminary data.</text>
</comment>
<dbReference type="Proteomes" id="UP001604277">
    <property type="component" value="Unassembled WGS sequence"/>
</dbReference>
<organism evidence="1 2">
    <name type="scientific">Forsythia ovata</name>
    <dbReference type="NCBI Taxonomy" id="205694"/>
    <lineage>
        <taxon>Eukaryota</taxon>
        <taxon>Viridiplantae</taxon>
        <taxon>Streptophyta</taxon>
        <taxon>Embryophyta</taxon>
        <taxon>Tracheophyta</taxon>
        <taxon>Spermatophyta</taxon>
        <taxon>Magnoliopsida</taxon>
        <taxon>eudicotyledons</taxon>
        <taxon>Gunneridae</taxon>
        <taxon>Pentapetalae</taxon>
        <taxon>asterids</taxon>
        <taxon>lamiids</taxon>
        <taxon>Lamiales</taxon>
        <taxon>Oleaceae</taxon>
        <taxon>Forsythieae</taxon>
        <taxon>Forsythia</taxon>
    </lineage>
</organism>
<reference evidence="2" key="1">
    <citation type="submission" date="2024-07" db="EMBL/GenBank/DDBJ databases">
        <title>Two chromosome-level genome assemblies of Korean endemic species Abeliophyllum distichum and Forsythia ovata (Oleaceae).</title>
        <authorList>
            <person name="Jang H."/>
        </authorList>
    </citation>
    <scope>NUCLEOTIDE SEQUENCE [LARGE SCALE GENOMIC DNA]</scope>
</reference>
<sequence length="110" mass="12092">MAKAKGNENQSHVLCAEGRITWRKTVTSGKLRICENLHMFNPVLEKSKVNMTEAIPKVKDYEKSIQSNSNIIVVNSSDSLRGSSRPTTLFEAIIRCLGNSQSTAPLGTVD</sequence>
<protein>
    <submittedName>
        <fullName evidence="1">Uncharacterized protein</fullName>
    </submittedName>
</protein>
<name>A0ABD1WRB9_9LAMI</name>